<dbReference type="SUPFAM" id="SSF55129">
    <property type="entry name" value="Ribosomal protein L30p/L7e"/>
    <property type="match status" value="1"/>
</dbReference>
<sequence>MLCLVEPYITYGRPNLRSVCELIYKRGYGKINKQCIPLTNNASLSRRLGNMISSPLKTSFTKSLLLAQTSSRYVFQ</sequence>
<evidence type="ECO:0008006" key="3">
    <source>
        <dbReference type="Google" id="ProtNLM"/>
    </source>
</evidence>
<dbReference type="STRING" id="765440.A0A0C3AR68"/>
<reference evidence="2" key="2">
    <citation type="submission" date="2015-01" db="EMBL/GenBank/DDBJ databases">
        <title>Evolutionary Origins and Diversification of the Mycorrhizal Mutualists.</title>
        <authorList>
            <consortium name="DOE Joint Genome Institute"/>
            <consortium name="Mycorrhizal Genomics Consortium"/>
            <person name="Kohler A."/>
            <person name="Kuo A."/>
            <person name="Nagy L.G."/>
            <person name="Floudas D."/>
            <person name="Copeland A."/>
            <person name="Barry K.W."/>
            <person name="Cichocki N."/>
            <person name="Veneault-Fourrey C."/>
            <person name="LaButti K."/>
            <person name="Lindquist E.A."/>
            <person name="Lipzen A."/>
            <person name="Lundell T."/>
            <person name="Morin E."/>
            <person name="Murat C."/>
            <person name="Riley R."/>
            <person name="Ohm R."/>
            <person name="Sun H."/>
            <person name="Tunlid A."/>
            <person name="Henrissat B."/>
            <person name="Grigoriev I.V."/>
            <person name="Hibbett D.S."/>
            <person name="Martin F."/>
        </authorList>
    </citation>
    <scope>NUCLEOTIDE SEQUENCE [LARGE SCALE GENOMIC DNA]</scope>
    <source>
        <strain evidence="2">F 1598</strain>
    </source>
</reference>
<evidence type="ECO:0000313" key="1">
    <source>
        <dbReference type="EMBL" id="KIM76433.1"/>
    </source>
</evidence>
<dbReference type="OrthoDB" id="28644at2759"/>
<dbReference type="AlphaFoldDB" id="A0A0C3AR68"/>
<protein>
    <recommendedName>
        <fullName evidence="3">Ribosomal protein L30 ferredoxin-like fold domain-containing protein</fullName>
    </recommendedName>
</protein>
<accession>A0A0C3AR68</accession>
<organism evidence="1 2">
    <name type="scientific">Piloderma croceum (strain F 1598)</name>
    <dbReference type="NCBI Taxonomy" id="765440"/>
    <lineage>
        <taxon>Eukaryota</taxon>
        <taxon>Fungi</taxon>
        <taxon>Dikarya</taxon>
        <taxon>Basidiomycota</taxon>
        <taxon>Agaricomycotina</taxon>
        <taxon>Agaricomycetes</taxon>
        <taxon>Agaricomycetidae</taxon>
        <taxon>Atheliales</taxon>
        <taxon>Atheliaceae</taxon>
        <taxon>Piloderma</taxon>
    </lineage>
</organism>
<dbReference type="Proteomes" id="UP000054166">
    <property type="component" value="Unassembled WGS sequence"/>
</dbReference>
<dbReference type="InterPro" id="IPR036919">
    <property type="entry name" value="Ribo_uL30_ferredoxin-like_sf"/>
</dbReference>
<evidence type="ECO:0000313" key="2">
    <source>
        <dbReference type="Proteomes" id="UP000054166"/>
    </source>
</evidence>
<reference evidence="1 2" key="1">
    <citation type="submission" date="2014-04" db="EMBL/GenBank/DDBJ databases">
        <authorList>
            <consortium name="DOE Joint Genome Institute"/>
            <person name="Kuo A."/>
            <person name="Tarkka M."/>
            <person name="Buscot F."/>
            <person name="Kohler A."/>
            <person name="Nagy L.G."/>
            <person name="Floudas D."/>
            <person name="Copeland A."/>
            <person name="Barry K.W."/>
            <person name="Cichocki N."/>
            <person name="Veneault-Fourrey C."/>
            <person name="LaButti K."/>
            <person name="Lindquist E.A."/>
            <person name="Lipzen A."/>
            <person name="Lundell T."/>
            <person name="Morin E."/>
            <person name="Murat C."/>
            <person name="Sun H."/>
            <person name="Tunlid A."/>
            <person name="Henrissat B."/>
            <person name="Grigoriev I.V."/>
            <person name="Hibbett D.S."/>
            <person name="Martin F."/>
            <person name="Nordberg H.P."/>
            <person name="Cantor M.N."/>
            <person name="Hua S.X."/>
        </authorList>
    </citation>
    <scope>NUCLEOTIDE SEQUENCE [LARGE SCALE GENOMIC DNA]</scope>
    <source>
        <strain evidence="1 2">F 1598</strain>
    </source>
</reference>
<keyword evidence="2" id="KW-1185">Reference proteome</keyword>
<dbReference type="EMBL" id="KN833035">
    <property type="protein sequence ID" value="KIM76433.1"/>
    <property type="molecule type" value="Genomic_DNA"/>
</dbReference>
<dbReference type="PANTHER" id="PTHR11524">
    <property type="entry name" value="60S RIBOSOMAL PROTEIN L7"/>
    <property type="match status" value="1"/>
</dbReference>
<dbReference type="GO" id="GO:0003723">
    <property type="term" value="F:RNA binding"/>
    <property type="evidence" value="ECO:0007669"/>
    <property type="project" value="TreeGrafter"/>
</dbReference>
<name>A0A0C3AR68_PILCF</name>
<dbReference type="InterPro" id="IPR039699">
    <property type="entry name" value="Ribosomal_uL30"/>
</dbReference>
<dbReference type="PANTHER" id="PTHR11524:SF16">
    <property type="entry name" value="LARGE RIBOSOMAL SUBUNIT PROTEIN UL30"/>
    <property type="match status" value="1"/>
</dbReference>
<dbReference type="HOGENOM" id="CLU_2655375_0_0_1"/>
<dbReference type="GO" id="GO:0000463">
    <property type="term" value="P:maturation of LSU-rRNA from tricistronic rRNA transcript (SSU-rRNA, 5.8S rRNA, LSU-rRNA)"/>
    <property type="evidence" value="ECO:0007669"/>
    <property type="project" value="TreeGrafter"/>
</dbReference>
<proteinExistence type="predicted"/>
<gene>
    <name evidence="1" type="ORF">PILCRDRAFT_797730</name>
</gene>
<dbReference type="GO" id="GO:0022625">
    <property type="term" value="C:cytosolic large ribosomal subunit"/>
    <property type="evidence" value="ECO:0007669"/>
    <property type="project" value="TreeGrafter"/>
</dbReference>
<dbReference type="InParanoid" id="A0A0C3AR68"/>
<dbReference type="GO" id="GO:0003735">
    <property type="term" value="F:structural constituent of ribosome"/>
    <property type="evidence" value="ECO:0007669"/>
    <property type="project" value="TreeGrafter"/>
</dbReference>